<dbReference type="PANTHER" id="PTHR23026">
    <property type="entry name" value="NADPH NITROREDUCTASE"/>
    <property type="match status" value="1"/>
</dbReference>
<dbReference type="Pfam" id="PF00881">
    <property type="entry name" value="Nitroreductase"/>
    <property type="match status" value="1"/>
</dbReference>
<dbReference type="AlphaFoldDB" id="A0A6J5YHN1"/>
<dbReference type="InterPro" id="IPR050627">
    <property type="entry name" value="Nitroreductase/BluB"/>
</dbReference>
<accession>A0A6J5YHN1</accession>
<dbReference type="Gene3D" id="3.40.109.10">
    <property type="entry name" value="NADH Oxidase"/>
    <property type="match status" value="1"/>
</dbReference>
<name>A0A6J5YHN1_9ZZZZ</name>
<sequence>MDAREVLYTTRAMRRVKSDPIPMDIQERIMDAAVRAPSGGNAQNWRFMLVDDPAVIAQIGPIYRAAMTLLWGSVYAERVAAAEADPESPDSKAFLRVQKSAQWLADNFEKVPLYLFGFTQNDTSGSSIYPALWSAQLAARVEGIGASLTQVLAFQHDDVLNILGIPTDEGWYMAGCVSLGYPTGKWGVASRQQAHEVSFRNQWGSPLGFETPEPLWP</sequence>
<gene>
    <name evidence="2" type="ORF">UFOPK1392_00970</name>
</gene>
<dbReference type="CDD" id="cd02062">
    <property type="entry name" value="Nitro_FMN_reductase"/>
    <property type="match status" value="1"/>
</dbReference>
<feature type="domain" description="Nitroreductase" evidence="1">
    <location>
        <begin position="10"/>
        <end position="181"/>
    </location>
</feature>
<dbReference type="InterPro" id="IPR029479">
    <property type="entry name" value="Nitroreductase"/>
</dbReference>
<reference evidence="2" key="1">
    <citation type="submission" date="2020-05" db="EMBL/GenBank/DDBJ databases">
        <authorList>
            <person name="Chiriac C."/>
            <person name="Salcher M."/>
            <person name="Ghai R."/>
            <person name="Kavagutti S V."/>
        </authorList>
    </citation>
    <scope>NUCLEOTIDE SEQUENCE</scope>
</reference>
<proteinExistence type="predicted"/>
<dbReference type="SUPFAM" id="SSF55469">
    <property type="entry name" value="FMN-dependent nitroreductase-like"/>
    <property type="match status" value="1"/>
</dbReference>
<protein>
    <submittedName>
        <fullName evidence="2">Unannotated protein</fullName>
    </submittedName>
</protein>
<dbReference type="EMBL" id="CAEMXZ010000032">
    <property type="protein sequence ID" value="CAB4323219.1"/>
    <property type="molecule type" value="Genomic_DNA"/>
</dbReference>
<dbReference type="InterPro" id="IPR000415">
    <property type="entry name" value="Nitroreductase-like"/>
</dbReference>
<dbReference type="PANTHER" id="PTHR23026:SF123">
    <property type="entry name" value="NAD(P)H NITROREDUCTASE RV3131-RELATED"/>
    <property type="match status" value="1"/>
</dbReference>
<dbReference type="GO" id="GO:0016491">
    <property type="term" value="F:oxidoreductase activity"/>
    <property type="evidence" value="ECO:0007669"/>
    <property type="project" value="InterPro"/>
</dbReference>
<evidence type="ECO:0000313" key="2">
    <source>
        <dbReference type="EMBL" id="CAB4323219.1"/>
    </source>
</evidence>
<evidence type="ECO:0000259" key="1">
    <source>
        <dbReference type="Pfam" id="PF00881"/>
    </source>
</evidence>
<organism evidence="2">
    <name type="scientific">freshwater metagenome</name>
    <dbReference type="NCBI Taxonomy" id="449393"/>
    <lineage>
        <taxon>unclassified sequences</taxon>
        <taxon>metagenomes</taxon>
        <taxon>ecological metagenomes</taxon>
    </lineage>
</organism>